<feature type="binding site" evidence="10">
    <location>
        <position position="418"/>
    </location>
    <ligand>
        <name>phosphoenolpyruvate</name>
        <dbReference type="ChEBI" id="CHEBI:58702"/>
    </ligand>
</feature>
<comment type="similarity">
    <text evidence="11">Belongs to the TRAFAC class YlqF/YawG GTPase family. RsgA subfamily.</text>
</comment>
<comment type="catalytic activity">
    <reaction evidence="9">
        <text>3-phosphoshikimate + phosphoenolpyruvate = 5-O-(1-carboxyvinyl)-3-phosphoshikimate + phosphate</text>
        <dbReference type="Rhea" id="RHEA:21256"/>
        <dbReference type="ChEBI" id="CHEBI:43474"/>
        <dbReference type="ChEBI" id="CHEBI:57701"/>
        <dbReference type="ChEBI" id="CHEBI:58702"/>
        <dbReference type="ChEBI" id="CHEBI:145989"/>
        <dbReference type="EC" id="2.5.1.19"/>
    </reaction>
    <physiologicalReaction direction="left-to-right" evidence="9">
        <dbReference type="Rhea" id="RHEA:21257"/>
    </physiologicalReaction>
</comment>
<dbReference type="GO" id="GO:0009423">
    <property type="term" value="P:chorismate biosynthetic process"/>
    <property type="evidence" value="ECO:0007669"/>
    <property type="project" value="UniProtKB-UniRule"/>
</dbReference>
<dbReference type="GO" id="GO:0019843">
    <property type="term" value="F:rRNA binding"/>
    <property type="evidence" value="ECO:0007669"/>
    <property type="project" value="UniProtKB-KW"/>
</dbReference>
<dbReference type="PROSITE" id="PS00885">
    <property type="entry name" value="EPSP_SYNTHASE_2"/>
    <property type="match status" value="1"/>
</dbReference>
<feature type="binding site" evidence="10">
    <location>
        <position position="321"/>
    </location>
    <ligand>
        <name>3-phosphoshikimate</name>
        <dbReference type="ChEBI" id="CHEBI:145989"/>
    </ligand>
</feature>
<organism evidence="15 16">
    <name type="scientific">Micromonospora pallida</name>
    <dbReference type="NCBI Taxonomy" id="145854"/>
    <lineage>
        <taxon>Bacteria</taxon>
        <taxon>Bacillati</taxon>
        <taxon>Actinomycetota</taxon>
        <taxon>Actinomycetes</taxon>
        <taxon>Micromonosporales</taxon>
        <taxon>Micromonosporaceae</taxon>
        <taxon>Micromonospora</taxon>
    </lineage>
</organism>
<keyword evidence="16" id="KW-1185">Reference proteome</keyword>
<evidence type="ECO:0000256" key="1">
    <source>
        <dbReference type="ARBA" id="ARBA00004811"/>
    </source>
</evidence>
<dbReference type="InterPro" id="IPR027417">
    <property type="entry name" value="P-loop_NTPase"/>
</dbReference>
<keyword evidence="4 10" id="KW-0028">Amino-acid biosynthesis</keyword>
<feature type="binding site" evidence="10">
    <location>
        <position position="177"/>
    </location>
    <ligand>
        <name>3-phosphoshikimate</name>
        <dbReference type="ChEBI" id="CHEBI:145989"/>
    </ligand>
</feature>
<comment type="cofactor">
    <cofactor evidence="11">
        <name>Zn(2+)</name>
        <dbReference type="ChEBI" id="CHEBI:29105"/>
    </cofactor>
    <text evidence="11">Binds 1 zinc ion per subunit.</text>
</comment>
<dbReference type="InterPro" id="IPR023193">
    <property type="entry name" value="EPSP_synthase_CS"/>
</dbReference>
<feature type="binding site" evidence="10">
    <location>
        <position position="34"/>
    </location>
    <ligand>
        <name>phosphoenolpyruvate</name>
        <dbReference type="ChEBI" id="CHEBI:58702"/>
    </ligand>
</feature>
<dbReference type="Proteomes" id="UP000198959">
    <property type="component" value="Unassembled WGS sequence"/>
</dbReference>
<dbReference type="PROSITE" id="PS51721">
    <property type="entry name" value="G_CP"/>
    <property type="match status" value="1"/>
</dbReference>
<keyword evidence="11" id="KW-0479">Metal-binding</keyword>
<comment type="function">
    <text evidence="11">One of several proteins that assist in the late maturation steps of the functional core of the 30S ribosomal subunit. Helps release RbfA from mature subunits. May play a role in the assembly of ribosomal proteins into the subunit. Circularly permuted GTPase that catalyzes slow GTP hydrolysis, GTPase activity is stimulated by the 30S ribosomal subunit.</text>
</comment>
<evidence type="ECO:0000256" key="10">
    <source>
        <dbReference type="HAMAP-Rule" id="MF_00210"/>
    </source>
</evidence>
<feature type="region of interest" description="Disordered" evidence="12">
    <location>
        <begin position="778"/>
        <end position="797"/>
    </location>
</feature>
<keyword evidence="11" id="KW-0862">Zinc</keyword>
<feature type="active site" description="Proton acceptor" evidence="10">
    <location>
        <position position="321"/>
    </location>
</feature>
<dbReference type="Gene3D" id="1.10.40.50">
    <property type="entry name" value="Probable gtpase engc, domain 3"/>
    <property type="match status" value="1"/>
</dbReference>
<comment type="pathway">
    <text evidence="1 10">Metabolic intermediate biosynthesis; chorismate biosynthesis; chorismate from D-erythrose 4-phosphate and phosphoenolpyruvate: step 6/7.</text>
</comment>
<dbReference type="InterPro" id="IPR004881">
    <property type="entry name" value="Ribosome_biogen_GTPase_RsgA"/>
</dbReference>
<dbReference type="GO" id="GO:0042274">
    <property type="term" value="P:ribosomal small subunit biogenesis"/>
    <property type="evidence" value="ECO:0007669"/>
    <property type="project" value="UniProtKB-UniRule"/>
</dbReference>
<feature type="binding site" evidence="11">
    <location>
        <position position="755"/>
    </location>
    <ligand>
        <name>Zn(2+)</name>
        <dbReference type="ChEBI" id="CHEBI:29105"/>
    </ligand>
</feature>
<keyword evidence="11" id="KW-0690">Ribosome biogenesis</keyword>
<dbReference type="HAMAP" id="MF_00210">
    <property type="entry name" value="EPSP_synth"/>
    <property type="match status" value="1"/>
</dbReference>
<feature type="binding site" evidence="11">
    <location>
        <position position="748"/>
    </location>
    <ligand>
        <name>Zn(2+)</name>
        <dbReference type="ChEBI" id="CHEBI:29105"/>
    </ligand>
</feature>
<feature type="binding site" evidence="11">
    <location>
        <begin position="608"/>
        <end position="611"/>
    </location>
    <ligand>
        <name>GTP</name>
        <dbReference type="ChEBI" id="CHEBI:37565"/>
    </ligand>
</feature>
<comment type="function">
    <text evidence="10">Catalyzes the transfer of the enolpyruvyl moiety of phosphoenolpyruvate (PEP) to the 5-hydroxyl of shikimate-3-phosphate (S3P) to produce enolpyruvyl shikimate-3-phosphate and inorganic phosphate.</text>
</comment>
<dbReference type="InterPro" id="IPR010914">
    <property type="entry name" value="RsgA_GTPase_dom"/>
</dbReference>
<feature type="binding site" evidence="10">
    <location>
        <position position="179"/>
    </location>
    <ligand>
        <name>3-phosphoshikimate</name>
        <dbReference type="ChEBI" id="CHEBI:145989"/>
    </ligand>
</feature>
<sequence length="797" mass="83669">MTVGNLTATRPLQPWTAPTASDPVTATLRLPGSKSLTARALVLSALANGPSTLLGALRARDTELMAGALRAMGAHMSIADDDRWLVRPHRLVGPAHVDVGLAGTVMRFVPPVAGLTDGRVTFDGDPAARTRPLGPLVEALRSLGVRIDITGPGSLPLTVLGTGRVTGGEVVIDASASSQLVSGLLLAAARFDRGVVVRHVGPPVPSAPHLRMTVQMLRAAGAAVDDGTPDVWTVEPGPLSGRVWEIEPDLSGAVPFFAAALVTGGEVTLRGWPRSSAQPVERLRSLLHEMGGQVSLSTAGLTVRGTGRVHGITGDLSDVSELTPVLTALAMLADSPSTFTGIGHIRGHETDRIAALAREFTTLGADVTESADGLEIRPRPLRGGIFHTYHDHRMAHAAAVTGLAVPGVELDDVSCTSKTMPEFPALWSGMVTGGTDGQGAVLATRRREYDEEDVRVRPGRSSRPRTRTRPRHADAVDGFVVAVDRGRYTCVLPDDGPDGPTITAMRARELGRRSVVVGDRVGLVGDTSGAPGALARIVRIAERSSVLRRTADDDETTPEGRLERVVVANADQLVIVSSLSDPPPRTGFIDRCLVAAYDADVEPLLCLTKADLAGPEAVLDYYAELDLPHVLVRPDSDLTRVRELLAGRISVLVGHSGVGKSTLVNRLVPAADRAVGTVSAIGRGRHTSTSAVALRLTPVPGSDADPGWIVDTPGVRSFGLAHVSAESLLHGFPDLVEATADCPANCEHTADQENCALDAWVAAGKADPRRLASYRRLLASRAGETDPRAETDPPAPA</sequence>
<dbReference type="GO" id="GO:0005737">
    <property type="term" value="C:cytoplasm"/>
    <property type="evidence" value="ECO:0007669"/>
    <property type="project" value="UniProtKB-SubCell"/>
</dbReference>
<feature type="binding site" evidence="10">
    <location>
        <position position="34"/>
    </location>
    <ligand>
        <name>3-phosphoshikimate</name>
        <dbReference type="ChEBI" id="CHEBI:145989"/>
    </ligand>
</feature>
<protein>
    <recommendedName>
        <fullName evidence="10 11">Multifunctional fusion protein</fullName>
    </recommendedName>
    <domain>
        <recommendedName>
            <fullName evidence="10">3-phosphoshikimate 1-carboxyvinyltransferase</fullName>
            <ecNumber evidence="10">2.5.1.19</ecNumber>
        </recommendedName>
        <alternativeName>
            <fullName evidence="10">5-enolpyruvylshikimate-3-phosphate synthase</fullName>
            <shortName evidence="10">EPSP synthase</shortName>
            <shortName evidence="10">EPSPS</shortName>
        </alternativeName>
    </domain>
    <domain>
        <recommendedName>
            <fullName evidence="11">Small ribosomal subunit biogenesis GTPase RsgA</fullName>
            <ecNumber evidence="11">3.6.1.-</ecNumber>
        </recommendedName>
    </domain>
</protein>
<dbReference type="PROSITE" id="PS50936">
    <property type="entry name" value="ENGC_GTPASE"/>
    <property type="match status" value="1"/>
</dbReference>
<dbReference type="EMBL" id="FMHW01000002">
    <property type="protein sequence ID" value="SCL41230.1"/>
    <property type="molecule type" value="Genomic_DNA"/>
</dbReference>
<dbReference type="FunFam" id="3.65.10.10:FF:000011">
    <property type="entry name" value="3-phosphoshikimate 1-carboxyvinyltransferase"/>
    <property type="match status" value="1"/>
</dbReference>
<feature type="binding site" evidence="10">
    <location>
        <position position="179"/>
    </location>
    <ligand>
        <name>phosphoenolpyruvate</name>
        <dbReference type="ChEBI" id="CHEBI:58702"/>
    </ligand>
</feature>
<keyword evidence="11" id="KW-0378">Hydrolase</keyword>
<feature type="binding site" evidence="10">
    <location>
        <position position="206"/>
    </location>
    <ligand>
        <name>3-phosphoshikimate</name>
        <dbReference type="ChEBI" id="CHEBI:145989"/>
    </ligand>
</feature>
<feature type="binding site" evidence="10">
    <location>
        <position position="393"/>
    </location>
    <ligand>
        <name>phosphoenolpyruvate</name>
        <dbReference type="ChEBI" id="CHEBI:58702"/>
    </ligand>
</feature>
<dbReference type="PROSITE" id="PS00104">
    <property type="entry name" value="EPSP_SYNTHASE_1"/>
    <property type="match status" value="1"/>
</dbReference>
<feature type="binding site" evidence="10">
    <location>
        <position position="39"/>
    </location>
    <ligand>
        <name>3-phosphoshikimate</name>
        <dbReference type="ChEBI" id="CHEBI:145989"/>
    </ligand>
</feature>
<feature type="binding site" evidence="11">
    <location>
        <position position="742"/>
    </location>
    <ligand>
        <name>Zn(2+)</name>
        <dbReference type="ChEBI" id="CHEBI:29105"/>
    </ligand>
</feature>
<evidence type="ECO:0000256" key="2">
    <source>
        <dbReference type="ARBA" id="ARBA00009948"/>
    </source>
</evidence>
<evidence type="ECO:0000259" key="14">
    <source>
        <dbReference type="PROSITE" id="PS51721"/>
    </source>
</evidence>
<gene>
    <name evidence="10" type="primary">aroA</name>
    <name evidence="11" type="synonym">rsgA</name>
    <name evidence="15" type="ORF">GA0074692_6210</name>
</gene>
<dbReference type="AlphaFoldDB" id="A0A1C6THH9"/>
<keyword evidence="11" id="KW-0699">rRNA-binding</keyword>
<evidence type="ECO:0000256" key="12">
    <source>
        <dbReference type="SAM" id="MobiDB-lite"/>
    </source>
</evidence>
<dbReference type="GO" id="GO:0046872">
    <property type="term" value="F:metal ion binding"/>
    <property type="evidence" value="ECO:0007669"/>
    <property type="project" value="UniProtKB-KW"/>
</dbReference>
<dbReference type="PANTHER" id="PTHR21090">
    <property type="entry name" value="AROM/DEHYDROQUINATE SYNTHASE"/>
    <property type="match status" value="1"/>
</dbReference>
<feature type="binding site" evidence="10">
    <location>
        <position position="352"/>
    </location>
    <ligand>
        <name>phosphoenolpyruvate</name>
        <dbReference type="ChEBI" id="CHEBI:58702"/>
    </ligand>
</feature>
<evidence type="ECO:0000256" key="8">
    <source>
        <dbReference type="ARBA" id="ARBA00023141"/>
    </source>
</evidence>
<dbReference type="Gene3D" id="3.65.10.10">
    <property type="entry name" value="Enolpyruvate transferase domain"/>
    <property type="match status" value="2"/>
</dbReference>
<keyword evidence="8 10" id="KW-0057">Aromatic amino acid biosynthesis</keyword>
<evidence type="ECO:0000256" key="5">
    <source>
        <dbReference type="ARBA" id="ARBA00022679"/>
    </source>
</evidence>
<evidence type="ECO:0000256" key="7">
    <source>
        <dbReference type="ARBA" id="ARBA00023134"/>
    </source>
</evidence>
<dbReference type="InterPro" id="IPR036968">
    <property type="entry name" value="Enolpyruvate_Tfrase_sf"/>
</dbReference>
<comment type="subunit">
    <text evidence="11">Monomer. Associates with 30S ribosomal subunit, binds 16S rRNA.</text>
</comment>
<keyword evidence="3 10" id="KW-0963">Cytoplasm</keyword>
<evidence type="ECO:0000313" key="16">
    <source>
        <dbReference type="Proteomes" id="UP000198959"/>
    </source>
</evidence>
<dbReference type="NCBIfam" id="TIGR01356">
    <property type="entry name" value="aroA"/>
    <property type="match status" value="1"/>
</dbReference>
<feature type="domain" description="CP-type G" evidence="14">
    <location>
        <begin position="559"/>
        <end position="718"/>
    </location>
</feature>
<feature type="binding site" evidence="10">
    <location>
        <position position="131"/>
    </location>
    <ligand>
        <name>phosphoenolpyruvate</name>
        <dbReference type="ChEBI" id="CHEBI:58702"/>
    </ligand>
</feature>
<dbReference type="HAMAP" id="MF_01820">
    <property type="entry name" value="GTPase_RsgA"/>
    <property type="match status" value="1"/>
</dbReference>
<dbReference type="Pfam" id="PF00275">
    <property type="entry name" value="EPSP_synthase"/>
    <property type="match status" value="1"/>
</dbReference>
<dbReference type="CDD" id="cd01854">
    <property type="entry name" value="YjeQ_EngC"/>
    <property type="match status" value="1"/>
</dbReference>
<comment type="caution">
    <text evidence="10">Lacks conserved residue(s) required for the propagation of feature annotation.</text>
</comment>
<evidence type="ECO:0000256" key="3">
    <source>
        <dbReference type="ARBA" id="ARBA00022490"/>
    </source>
</evidence>
<feature type="binding site" evidence="10">
    <location>
        <position position="103"/>
    </location>
    <ligand>
        <name>phosphoenolpyruvate</name>
        <dbReference type="ChEBI" id="CHEBI:58702"/>
    </ligand>
</feature>
<dbReference type="SUPFAM" id="SSF55205">
    <property type="entry name" value="EPT/RTPC-like"/>
    <property type="match status" value="1"/>
</dbReference>
<dbReference type="InterPro" id="IPR006264">
    <property type="entry name" value="EPSP_synthase"/>
</dbReference>
<feature type="binding site" evidence="11">
    <location>
        <begin position="654"/>
        <end position="662"/>
    </location>
    <ligand>
        <name>GTP</name>
        <dbReference type="ChEBI" id="CHEBI:37565"/>
    </ligand>
</feature>
<reference evidence="16" key="1">
    <citation type="submission" date="2016-06" db="EMBL/GenBank/DDBJ databases">
        <authorList>
            <person name="Varghese N."/>
            <person name="Submissions Spin"/>
        </authorList>
    </citation>
    <scope>NUCLEOTIDE SEQUENCE [LARGE SCALE GENOMIC DNA]</scope>
    <source>
        <strain evidence="16">DSM 43817</strain>
    </source>
</reference>
<proteinExistence type="inferred from homology"/>
<feature type="compositionally biased region" description="Basic residues" evidence="12">
    <location>
        <begin position="457"/>
        <end position="470"/>
    </location>
</feature>
<dbReference type="PANTHER" id="PTHR21090:SF5">
    <property type="entry name" value="PENTAFUNCTIONAL AROM POLYPEPTIDE"/>
    <property type="match status" value="1"/>
</dbReference>
<dbReference type="NCBIfam" id="TIGR00157">
    <property type="entry name" value="ribosome small subunit-dependent GTPase A"/>
    <property type="match status" value="1"/>
</dbReference>
<accession>A0A1C6THH9</accession>
<feature type="binding site" evidence="10">
    <location>
        <position position="348"/>
    </location>
    <ligand>
        <name>3-phosphoshikimate</name>
        <dbReference type="ChEBI" id="CHEBI:145989"/>
    </ligand>
</feature>
<feature type="domain" description="EngC GTPase" evidence="13">
    <location>
        <begin position="568"/>
        <end position="716"/>
    </location>
</feature>
<feature type="region of interest" description="Disordered" evidence="12">
    <location>
        <begin position="1"/>
        <end position="20"/>
    </location>
</feature>
<keyword evidence="7 11" id="KW-0342">GTP-binding</keyword>
<dbReference type="EC" id="2.5.1.19" evidence="10"/>
<feature type="binding site" evidence="10">
    <location>
        <position position="35"/>
    </location>
    <ligand>
        <name>3-phosphoshikimate</name>
        <dbReference type="ChEBI" id="CHEBI:145989"/>
    </ligand>
</feature>
<evidence type="ECO:0000256" key="9">
    <source>
        <dbReference type="ARBA" id="ARBA00044633"/>
    </source>
</evidence>
<dbReference type="Pfam" id="PF03193">
    <property type="entry name" value="RsgA_GTPase"/>
    <property type="match status" value="1"/>
</dbReference>
<dbReference type="CDD" id="cd01556">
    <property type="entry name" value="EPSP_synthase"/>
    <property type="match status" value="1"/>
</dbReference>
<feature type="region of interest" description="Disordered" evidence="12">
    <location>
        <begin position="452"/>
        <end position="471"/>
    </location>
</feature>
<dbReference type="InterPro" id="IPR013792">
    <property type="entry name" value="RNA3'P_cycl/enolpyr_Trfase_a/b"/>
</dbReference>
<evidence type="ECO:0000256" key="4">
    <source>
        <dbReference type="ARBA" id="ARBA00022605"/>
    </source>
</evidence>
<dbReference type="GO" id="GO:0009073">
    <property type="term" value="P:aromatic amino acid family biosynthetic process"/>
    <property type="evidence" value="ECO:0007669"/>
    <property type="project" value="UniProtKB-KW"/>
</dbReference>
<keyword evidence="6 11" id="KW-0547">Nucleotide-binding</keyword>
<dbReference type="GO" id="GO:0005525">
    <property type="term" value="F:GTP binding"/>
    <property type="evidence" value="ECO:0007669"/>
    <property type="project" value="UniProtKB-UniRule"/>
</dbReference>
<comment type="subcellular location">
    <subcellularLocation>
        <location evidence="10">Cytoplasm</location>
    </subcellularLocation>
</comment>
<dbReference type="UniPathway" id="UPA00053">
    <property type="reaction ID" value="UER00089"/>
</dbReference>
<dbReference type="STRING" id="145854.GA0074692_6210"/>
<dbReference type="EC" id="3.6.1.-" evidence="11"/>
<dbReference type="SUPFAM" id="SSF52540">
    <property type="entry name" value="P-loop containing nucleoside triphosphate hydrolases"/>
    <property type="match status" value="1"/>
</dbReference>
<evidence type="ECO:0000259" key="13">
    <source>
        <dbReference type="PROSITE" id="PS50936"/>
    </source>
</evidence>
<dbReference type="GO" id="GO:0003866">
    <property type="term" value="F:3-phosphoshikimate 1-carboxyvinyltransferase activity"/>
    <property type="evidence" value="ECO:0007669"/>
    <property type="project" value="UniProtKB-UniRule"/>
</dbReference>
<keyword evidence="5 10" id="KW-0808">Transferase</keyword>
<evidence type="ECO:0000256" key="6">
    <source>
        <dbReference type="ARBA" id="ARBA00022741"/>
    </source>
</evidence>
<evidence type="ECO:0000313" key="15">
    <source>
        <dbReference type="EMBL" id="SCL41230.1"/>
    </source>
</evidence>
<dbReference type="Gene3D" id="3.40.50.300">
    <property type="entry name" value="P-loop containing nucleotide triphosphate hydrolases"/>
    <property type="match status" value="1"/>
</dbReference>
<dbReference type="InterPro" id="IPR001986">
    <property type="entry name" value="Enolpyruvate_Tfrase_dom"/>
</dbReference>
<dbReference type="InterPro" id="IPR030378">
    <property type="entry name" value="G_CP_dom"/>
</dbReference>
<evidence type="ECO:0000256" key="11">
    <source>
        <dbReference type="HAMAP-Rule" id="MF_01820"/>
    </source>
</evidence>
<name>A0A1C6THH9_9ACTN</name>
<dbReference type="GO" id="GO:0008652">
    <property type="term" value="P:amino acid biosynthetic process"/>
    <property type="evidence" value="ECO:0007669"/>
    <property type="project" value="UniProtKB-KW"/>
</dbReference>
<comment type="similarity">
    <text evidence="2 10">Belongs to the EPSP synthase family.</text>
</comment>
<feature type="binding site" evidence="11">
    <location>
        <position position="746"/>
    </location>
    <ligand>
        <name>Zn(2+)</name>
        <dbReference type="ChEBI" id="CHEBI:29105"/>
    </ligand>
</feature>
<feature type="binding site" evidence="10">
    <location>
        <position position="178"/>
    </location>
    <ligand>
        <name>3-phosphoshikimate</name>
        <dbReference type="ChEBI" id="CHEBI:145989"/>
    </ligand>
</feature>
<dbReference type="FunFam" id="3.65.10.10:FF:000010">
    <property type="entry name" value="3-phosphoshikimate 1-carboxyvinyltransferase"/>
    <property type="match status" value="1"/>
</dbReference>
<keyword evidence="11" id="KW-0694">RNA-binding</keyword>
<dbReference type="GO" id="GO:0003924">
    <property type="term" value="F:GTPase activity"/>
    <property type="evidence" value="ECO:0007669"/>
    <property type="project" value="UniProtKB-UniRule"/>
</dbReference>